<accession>A0A845A206</accession>
<gene>
    <name evidence="2" type="ORF">GRI62_13345</name>
</gene>
<keyword evidence="1" id="KW-0472">Membrane</keyword>
<name>A0A845A206_9SPHN</name>
<feature type="transmembrane region" description="Helical" evidence="1">
    <location>
        <begin position="16"/>
        <end position="33"/>
    </location>
</feature>
<dbReference type="RefSeq" id="WP_131451210.1">
    <property type="nucleotide sequence ID" value="NZ_BMJK01000001.1"/>
</dbReference>
<dbReference type="OrthoDB" id="7509246at2"/>
<dbReference type="Proteomes" id="UP000460626">
    <property type="component" value="Unassembled WGS sequence"/>
</dbReference>
<organism evidence="2 3">
    <name type="scientific">Aurantiacibacter arachoides</name>
    <dbReference type="NCBI Taxonomy" id="1850444"/>
    <lineage>
        <taxon>Bacteria</taxon>
        <taxon>Pseudomonadati</taxon>
        <taxon>Pseudomonadota</taxon>
        <taxon>Alphaproteobacteria</taxon>
        <taxon>Sphingomonadales</taxon>
        <taxon>Erythrobacteraceae</taxon>
        <taxon>Aurantiacibacter</taxon>
    </lineage>
</organism>
<reference evidence="2 3" key="1">
    <citation type="submission" date="2019-12" db="EMBL/GenBank/DDBJ databases">
        <title>Genomic-based taxomic classification of the family Erythrobacteraceae.</title>
        <authorList>
            <person name="Xu L."/>
        </authorList>
    </citation>
    <scope>NUCLEOTIDE SEQUENCE [LARGE SCALE GENOMIC DNA]</scope>
    <source>
        <strain evidence="2 3">RC4-10-4</strain>
    </source>
</reference>
<comment type="caution">
    <text evidence="2">The sequence shown here is derived from an EMBL/GenBank/DDBJ whole genome shotgun (WGS) entry which is preliminary data.</text>
</comment>
<evidence type="ECO:0000256" key="1">
    <source>
        <dbReference type="SAM" id="Phobius"/>
    </source>
</evidence>
<protein>
    <submittedName>
        <fullName evidence="2">Uncharacterized protein</fullName>
    </submittedName>
</protein>
<proteinExistence type="predicted"/>
<evidence type="ECO:0000313" key="2">
    <source>
        <dbReference type="EMBL" id="MXO94583.1"/>
    </source>
</evidence>
<sequence length="141" mass="15109">MKGKGVRPDSIKKFDLFYLAAIAIGVAQALLNYDAMQTALAGGLSSTGLAGQAGIVLPIGLALGFGFSLFNWFLVSRLRQGWARWVLLVFVAWRVSSIPLAIGAGMGSLSITGMIAALLQMIALYFLFRPETRAWFARPAG</sequence>
<dbReference type="AlphaFoldDB" id="A0A845A206"/>
<feature type="transmembrane region" description="Helical" evidence="1">
    <location>
        <begin position="53"/>
        <end position="75"/>
    </location>
</feature>
<evidence type="ECO:0000313" key="3">
    <source>
        <dbReference type="Proteomes" id="UP000460626"/>
    </source>
</evidence>
<keyword evidence="3" id="KW-1185">Reference proteome</keyword>
<keyword evidence="1" id="KW-1133">Transmembrane helix</keyword>
<feature type="transmembrane region" description="Helical" evidence="1">
    <location>
        <begin position="82"/>
        <end position="102"/>
    </location>
</feature>
<keyword evidence="1" id="KW-0812">Transmembrane</keyword>
<feature type="transmembrane region" description="Helical" evidence="1">
    <location>
        <begin position="108"/>
        <end position="128"/>
    </location>
</feature>
<dbReference type="EMBL" id="WTYH01000001">
    <property type="protein sequence ID" value="MXO94583.1"/>
    <property type="molecule type" value="Genomic_DNA"/>
</dbReference>